<evidence type="ECO:0000256" key="11">
    <source>
        <dbReference type="SAM" id="MobiDB-lite"/>
    </source>
</evidence>
<dbReference type="InterPro" id="IPR004728">
    <property type="entry name" value="Sec62"/>
</dbReference>
<feature type="compositionally biased region" description="Acidic residues" evidence="11">
    <location>
        <begin position="255"/>
        <end position="265"/>
    </location>
</feature>
<sequence>MESNWAKRSKKQDPVFQTRDDAVRFMETLLQNGMLYRAMKVLKESKTSKDTKTSKDEKKSKAPKNEDDGKSTPKPRKRKKQKEEEKEKTEEKKDDKEPQKAKKEKDGEKKKKKKYKLEVHEEQIFMDSSDLYVWIYDPLTTRKKILGGLMVLGIIGATLFPLWPPSVRIGVYYLSVCGAVFVGAIMGMAVLRTFVFAIVWVVTFGKHQVWFLPNLLADVGFFESFKPFYTHEFSNPTKEKDKLSDSEDEGNRNEEGEENENEEAEPTVATDVGDVDDIGGEEPVTVAAESASDPDVAEQEDKSAEEVSDHSQNEDKSDGRDSSSDYEIINAKPEEVA</sequence>
<keyword evidence="4" id="KW-0813">Transport</keyword>
<keyword evidence="14" id="KW-1185">Reference proteome</keyword>
<feature type="compositionally biased region" description="Basic and acidic residues" evidence="11">
    <location>
        <begin position="42"/>
        <end position="71"/>
    </location>
</feature>
<dbReference type="PANTHER" id="PTHR12443:SF9">
    <property type="entry name" value="TRANSLOCATION PROTEIN SEC62"/>
    <property type="match status" value="1"/>
</dbReference>
<dbReference type="Pfam" id="PF03839">
    <property type="entry name" value="Sec62"/>
    <property type="match status" value="1"/>
</dbReference>
<evidence type="ECO:0000313" key="13">
    <source>
        <dbReference type="EMBL" id="CAK8671964.1"/>
    </source>
</evidence>
<reference evidence="13 14" key="1">
    <citation type="submission" date="2024-02" db="EMBL/GenBank/DDBJ databases">
        <authorList>
            <person name="Daric V."/>
            <person name="Darras S."/>
        </authorList>
    </citation>
    <scope>NUCLEOTIDE SEQUENCE [LARGE SCALE GENOMIC DNA]</scope>
</reference>
<keyword evidence="9" id="KW-0811">Translocation</keyword>
<evidence type="ECO:0000256" key="4">
    <source>
        <dbReference type="ARBA" id="ARBA00022448"/>
    </source>
</evidence>
<evidence type="ECO:0000256" key="6">
    <source>
        <dbReference type="ARBA" id="ARBA00022824"/>
    </source>
</evidence>
<gene>
    <name evidence="13" type="ORF">CVLEPA_LOCUS981</name>
</gene>
<feature type="transmembrane region" description="Helical" evidence="12">
    <location>
        <begin position="145"/>
        <end position="163"/>
    </location>
</feature>
<feature type="transmembrane region" description="Helical" evidence="12">
    <location>
        <begin position="169"/>
        <end position="202"/>
    </location>
</feature>
<comment type="similarity">
    <text evidence="2">Belongs to the SEC62 family.</text>
</comment>
<feature type="compositionally biased region" description="Basic and acidic residues" evidence="11">
    <location>
        <begin position="237"/>
        <end position="254"/>
    </location>
</feature>
<evidence type="ECO:0000256" key="3">
    <source>
        <dbReference type="ARBA" id="ARBA00021257"/>
    </source>
</evidence>
<evidence type="ECO:0000256" key="10">
    <source>
        <dbReference type="ARBA" id="ARBA00023136"/>
    </source>
</evidence>
<keyword evidence="8 12" id="KW-1133">Transmembrane helix</keyword>
<evidence type="ECO:0000256" key="12">
    <source>
        <dbReference type="SAM" id="Phobius"/>
    </source>
</evidence>
<evidence type="ECO:0000256" key="2">
    <source>
        <dbReference type="ARBA" id="ARBA00010604"/>
    </source>
</evidence>
<organism evidence="13 14">
    <name type="scientific">Clavelina lepadiformis</name>
    <name type="common">Light-bulb sea squirt</name>
    <name type="synonym">Ascidia lepadiformis</name>
    <dbReference type="NCBI Taxonomy" id="159417"/>
    <lineage>
        <taxon>Eukaryota</taxon>
        <taxon>Metazoa</taxon>
        <taxon>Chordata</taxon>
        <taxon>Tunicata</taxon>
        <taxon>Ascidiacea</taxon>
        <taxon>Aplousobranchia</taxon>
        <taxon>Clavelinidae</taxon>
        <taxon>Clavelina</taxon>
    </lineage>
</organism>
<keyword evidence="5 12" id="KW-0812">Transmembrane</keyword>
<name>A0ABP0EWX0_CLALP</name>
<dbReference type="Proteomes" id="UP001642483">
    <property type="component" value="Unassembled WGS sequence"/>
</dbReference>
<accession>A0ABP0EWX0</accession>
<evidence type="ECO:0000256" key="1">
    <source>
        <dbReference type="ARBA" id="ARBA00004477"/>
    </source>
</evidence>
<feature type="region of interest" description="Disordered" evidence="11">
    <location>
        <begin position="234"/>
        <end position="337"/>
    </location>
</feature>
<feature type="compositionally biased region" description="Basic and acidic residues" evidence="11">
    <location>
        <begin position="81"/>
        <end position="109"/>
    </location>
</feature>
<keyword evidence="10 12" id="KW-0472">Membrane</keyword>
<protein>
    <recommendedName>
        <fullName evidence="3">Translocation protein SEC62</fullName>
    </recommendedName>
</protein>
<comment type="subcellular location">
    <subcellularLocation>
        <location evidence="1">Endoplasmic reticulum membrane</location>
        <topology evidence="1">Multi-pass membrane protein</topology>
    </subcellularLocation>
</comment>
<comment type="caution">
    <text evidence="13">The sequence shown here is derived from an EMBL/GenBank/DDBJ whole genome shotgun (WGS) entry which is preliminary data.</text>
</comment>
<keyword evidence="7" id="KW-0653">Protein transport</keyword>
<feature type="region of interest" description="Disordered" evidence="11">
    <location>
        <begin position="42"/>
        <end position="112"/>
    </location>
</feature>
<dbReference type="PANTHER" id="PTHR12443">
    <property type="entry name" value="TRANSLOCATION PROTEIN SEC62"/>
    <property type="match status" value="1"/>
</dbReference>
<dbReference type="EMBL" id="CAWYQH010000001">
    <property type="protein sequence ID" value="CAK8671964.1"/>
    <property type="molecule type" value="Genomic_DNA"/>
</dbReference>
<evidence type="ECO:0000256" key="8">
    <source>
        <dbReference type="ARBA" id="ARBA00022989"/>
    </source>
</evidence>
<feature type="compositionally biased region" description="Basic and acidic residues" evidence="11">
    <location>
        <begin position="299"/>
        <end position="323"/>
    </location>
</feature>
<evidence type="ECO:0000256" key="9">
    <source>
        <dbReference type="ARBA" id="ARBA00023010"/>
    </source>
</evidence>
<keyword evidence="6" id="KW-0256">Endoplasmic reticulum</keyword>
<evidence type="ECO:0000256" key="7">
    <source>
        <dbReference type="ARBA" id="ARBA00022927"/>
    </source>
</evidence>
<evidence type="ECO:0000313" key="14">
    <source>
        <dbReference type="Proteomes" id="UP001642483"/>
    </source>
</evidence>
<proteinExistence type="inferred from homology"/>
<evidence type="ECO:0000256" key="5">
    <source>
        <dbReference type="ARBA" id="ARBA00022692"/>
    </source>
</evidence>